<dbReference type="RefSeq" id="WP_379961719.1">
    <property type="nucleotide sequence ID" value="NZ_JAUYVI010000011.1"/>
</dbReference>
<keyword evidence="3" id="KW-1185">Reference proteome</keyword>
<dbReference type="Pfam" id="PF01935">
    <property type="entry name" value="DUF87"/>
    <property type="match status" value="1"/>
</dbReference>
<dbReference type="Proteomes" id="UP001230156">
    <property type="component" value="Unassembled WGS sequence"/>
</dbReference>
<name>A0ABU0YUL0_9PROT</name>
<dbReference type="PANTHER" id="PTHR42957">
    <property type="entry name" value="HELICASE MJ1565-RELATED"/>
    <property type="match status" value="1"/>
</dbReference>
<sequence length="535" mass="58892">MNEAAPPATELQTSRIGRVVSVSGSQLITLMDPHVGGEESPTARRPDIGEVVNVRTSTTIAFGLVTGLSIPIPEQVEGKTELRIMELELIGEIEADGIFRRGVSVFPGLGDEVYHTSREDLRRVFMRAGDNGVRIGVVNQDKSIPACVMVDELLGKHFAVLGTTGTGKSCAVAVILRNILAAHSKAHIVILDQHNEFATAFGDTAEQITPADLQLPYWLLNFEEMKQLIIGDASQTPEIDSVILHQVIVQAKRNLLAVRDTTSTVTVDTPVPYRLSEVTQLLDEAMGKLDRPVDSAPYLRIREQFLSLQSDRRFSFMFPGVTVRDNMAAILSRLFRIPVKDKPVTVIDTSGIPSEVLNVVVSLICRMTFDFALWSDQTVPILLVCEEAHRYAPAEDKTIFEPTKRALSRIAKEGRKYGVSLCLVSQRPSELASTVLSQCNTIFALRMSNQKDQEFLRAAMPESGIGLLDELPSLRNAEAIAVGEGVPIPTRICFDELPADGRPRSKTAPFSTAWTSEVSSDSFLQSVVSRWRNQR</sequence>
<protein>
    <submittedName>
        <fullName evidence="2">DUF87 domain-containing protein</fullName>
    </submittedName>
</protein>
<comment type="caution">
    <text evidence="2">The sequence shown here is derived from an EMBL/GenBank/DDBJ whole genome shotgun (WGS) entry which is preliminary data.</text>
</comment>
<dbReference type="InterPro" id="IPR027417">
    <property type="entry name" value="P-loop_NTPase"/>
</dbReference>
<proteinExistence type="predicted"/>
<organism evidence="2 3">
    <name type="scientific">Dongia sedimenti</name>
    <dbReference type="NCBI Taxonomy" id="3064282"/>
    <lineage>
        <taxon>Bacteria</taxon>
        <taxon>Pseudomonadati</taxon>
        <taxon>Pseudomonadota</taxon>
        <taxon>Alphaproteobacteria</taxon>
        <taxon>Rhodospirillales</taxon>
        <taxon>Dongiaceae</taxon>
        <taxon>Dongia</taxon>
    </lineage>
</organism>
<evidence type="ECO:0000259" key="1">
    <source>
        <dbReference type="Pfam" id="PF01935"/>
    </source>
</evidence>
<dbReference type="PANTHER" id="PTHR42957:SF1">
    <property type="entry name" value="HELICASE MJ1565-RELATED"/>
    <property type="match status" value="1"/>
</dbReference>
<evidence type="ECO:0000313" key="3">
    <source>
        <dbReference type="Proteomes" id="UP001230156"/>
    </source>
</evidence>
<evidence type="ECO:0000313" key="2">
    <source>
        <dbReference type="EMBL" id="MDQ7251389.1"/>
    </source>
</evidence>
<feature type="domain" description="Helicase HerA central" evidence="1">
    <location>
        <begin position="133"/>
        <end position="367"/>
    </location>
</feature>
<dbReference type="SUPFAM" id="SSF52540">
    <property type="entry name" value="P-loop containing nucleoside triphosphate hydrolases"/>
    <property type="match status" value="1"/>
</dbReference>
<dbReference type="EMBL" id="JAUYVI010000011">
    <property type="protein sequence ID" value="MDQ7251389.1"/>
    <property type="molecule type" value="Genomic_DNA"/>
</dbReference>
<dbReference type="InterPro" id="IPR002789">
    <property type="entry name" value="HerA_central"/>
</dbReference>
<reference evidence="3" key="1">
    <citation type="submission" date="2023-08" db="EMBL/GenBank/DDBJ databases">
        <title>Rhodospirillaceae gen. nov., a novel taxon isolated from the Yangtze River Yuezi River estuary sludge.</title>
        <authorList>
            <person name="Ruan L."/>
        </authorList>
    </citation>
    <scope>NUCLEOTIDE SEQUENCE [LARGE SCALE GENOMIC DNA]</scope>
    <source>
        <strain evidence="3">R-7</strain>
    </source>
</reference>
<dbReference type="Gene3D" id="3.40.50.300">
    <property type="entry name" value="P-loop containing nucleotide triphosphate hydrolases"/>
    <property type="match status" value="2"/>
</dbReference>
<accession>A0ABU0YUL0</accession>
<gene>
    <name evidence="2" type="ORF">Q8A70_27130</name>
</gene>
<dbReference type="InterPro" id="IPR008571">
    <property type="entry name" value="HerA-like"/>
</dbReference>